<evidence type="ECO:0000313" key="3">
    <source>
        <dbReference type="Proteomes" id="UP000054886"/>
    </source>
</evidence>
<dbReference type="AlphaFoldDB" id="A0A0W0CH20"/>
<dbReference type="VEuPathDB" id="FungiDB:CAGL0C00671g"/>
<dbReference type="VEuPathDB" id="FungiDB:GWK60_C00495"/>
<accession>A0A0W0CH20</accession>
<evidence type="ECO:0000313" key="2">
    <source>
        <dbReference type="EMBL" id="KTA95467.1"/>
    </source>
</evidence>
<feature type="compositionally biased region" description="Polar residues" evidence="1">
    <location>
        <begin position="343"/>
        <end position="368"/>
    </location>
</feature>
<protein>
    <submittedName>
        <fullName evidence="2">Meiotic sister-chromatid recombination protein 3</fullName>
    </submittedName>
</protein>
<dbReference type="VEuPathDB" id="FungiDB:GVI51_C00495"/>
<dbReference type="EMBL" id="LLZZ01000184">
    <property type="protein sequence ID" value="KTA95467.1"/>
    <property type="molecule type" value="Genomic_DNA"/>
</dbReference>
<evidence type="ECO:0000256" key="1">
    <source>
        <dbReference type="SAM" id="MobiDB-lite"/>
    </source>
</evidence>
<feature type="region of interest" description="Disordered" evidence="1">
    <location>
        <begin position="343"/>
        <end position="378"/>
    </location>
</feature>
<feature type="region of interest" description="Disordered" evidence="1">
    <location>
        <begin position="75"/>
        <end position="136"/>
    </location>
</feature>
<dbReference type="VEuPathDB" id="FungiDB:B1J91_C00671g"/>
<proteinExistence type="predicted"/>
<comment type="caution">
    <text evidence="2">The sequence shown here is derived from an EMBL/GenBank/DDBJ whole genome shotgun (WGS) entry which is preliminary data.</text>
</comment>
<name>A0A0W0CH20_CANGB</name>
<feature type="region of interest" description="Disordered" evidence="1">
    <location>
        <begin position="458"/>
        <end position="479"/>
    </location>
</feature>
<organism evidence="2 3">
    <name type="scientific">Candida glabrata</name>
    <name type="common">Yeast</name>
    <name type="synonym">Torulopsis glabrata</name>
    <dbReference type="NCBI Taxonomy" id="5478"/>
    <lineage>
        <taxon>Eukaryota</taxon>
        <taxon>Fungi</taxon>
        <taxon>Dikarya</taxon>
        <taxon>Ascomycota</taxon>
        <taxon>Saccharomycotina</taxon>
        <taxon>Saccharomycetes</taxon>
        <taxon>Saccharomycetales</taxon>
        <taxon>Saccharomycetaceae</taxon>
        <taxon>Nakaseomyces</taxon>
    </lineage>
</organism>
<dbReference type="Proteomes" id="UP000054886">
    <property type="component" value="Unassembled WGS sequence"/>
</dbReference>
<gene>
    <name evidence="2" type="ORF">AO440_000398</name>
</gene>
<feature type="region of interest" description="Disordered" evidence="1">
    <location>
        <begin position="251"/>
        <end position="291"/>
    </location>
</feature>
<reference evidence="2 3" key="1">
    <citation type="submission" date="2015-10" db="EMBL/GenBank/DDBJ databases">
        <title>Draft genomes sequences of Candida glabrata isolates 1A, 1B, 2A, 2B, 3A and 3B.</title>
        <authorList>
            <person name="Haavelsrud O.E."/>
            <person name="Gaustad P."/>
        </authorList>
    </citation>
    <scope>NUCLEOTIDE SEQUENCE [LARGE SCALE GENOMIC DNA]</scope>
    <source>
        <strain evidence="2">910700640</strain>
    </source>
</reference>
<sequence>MGFLTKKERRVPDLSRYDYHYQNKPAVDSSKYYVPREYGGKRLSASAAAAAIYTNPNPNATGVSRSYSLMHSYNPAAARQPPAGRTYSLRSDRASSITSNSRRPAAGKAQVRRASTQQRRASVDQELGTGVNQPRTNSITVTTTKVRDPQGRTKSITKKTVRRINGYEVVETTTTTTTTEPLPTQNGKMPANMDLVSVEDGTDVEEEHDDGLPSPQAHFDEFSGDFVAEDDLSSEVLQHQQQQYIEDIVEEETEEEEDPGHTGTKRLPGEFNEPPRTNIAARRSNSLTGSLSSLGAKKTISEEVPLDQTSSVSKFSDAMEYIPPTTTTAKPKKSNLRNSMTARKLTQPQQGQNQRRTVSFTQGSIDHMNTTKKKKQPLTEQEMYLQALEVAKKKVYKTDDPAVVGNAANNSNKRVSTMGKRMTLRDSAPVPRSSSMMMNKFHDQGSARNNVAQQQTDVRRSKSMTGSAVPPQAGKKKLTDEEMYEKALEIAQKRYNDLVSADTAAVGAASVGAASTATPVASTAPKKSGFKQRFTKTFHTDDNKSKINNASAGGMVSGGAAAVEVAPGVTTTDPVVAENVNEASQMERMDNVEMASASAANEYAAPAAGFRATSAPLYQSRSAEPVGAYVASDAPISKYKIVDKILKFAQSNYGYQAHDDEEAAMVAPASAPATAPAGTSMAQPVVVPVERRSSVGKHGNTTTLPVETPLADNASESSFRHTHPQEQPVPLSQIEKKISVVSETGSRKAAPAAAAAKTPATAPAMSYGTAKTPFIDIDAVDALSGHVPFEEATRHASVATAATAATGGTTGTAATTGTGTSKKKSFLRKLFGRK</sequence>